<evidence type="ECO:0000313" key="18">
    <source>
        <dbReference type="Proteomes" id="UP000078397"/>
    </source>
</evidence>
<proteinExistence type="predicted"/>
<accession>A0A179FIQ6</accession>
<evidence type="ECO:0000256" key="2">
    <source>
        <dbReference type="ARBA" id="ARBA00022548"/>
    </source>
</evidence>
<keyword evidence="6" id="KW-0443">Lipid metabolism</keyword>
<dbReference type="EMBL" id="LSBJ02000005">
    <property type="protein sequence ID" value="OAQ65422.1"/>
    <property type="molecule type" value="Genomic_DNA"/>
</dbReference>
<dbReference type="EC" id="5.3.3.1" evidence="10"/>
<evidence type="ECO:0000256" key="8">
    <source>
        <dbReference type="ARBA" id="ARBA00023221"/>
    </source>
</evidence>
<evidence type="ECO:0000256" key="6">
    <source>
        <dbReference type="ARBA" id="ARBA00023098"/>
    </source>
</evidence>
<comment type="pathway">
    <text evidence="11">Steroid metabolism; cholesterol degradation.</text>
</comment>
<keyword evidence="3" id="KW-0285">Flavoprotein</keyword>
<evidence type="ECO:0000256" key="4">
    <source>
        <dbReference type="ARBA" id="ARBA00022827"/>
    </source>
</evidence>
<dbReference type="InterPro" id="IPR029058">
    <property type="entry name" value="AB_hydrolase_fold"/>
</dbReference>
<evidence type="ECO:0000256" key="14">
    <source>
        <dbReference type="ARBA" id="ARBA00049778"/>
    </source>
</evidence>
<evidence type="ECO:0000256" key="3">
    <source>
        <dbReference type="ARBA" id="ARBA00022630"/>
    </source>
</evidence>
<keyword evidence="8" id="KW-0753">Steroid metabolism</keyword>
<comment type="cofactor">
    <cofactor evidence="1">
        <name>FAD</name>
        <dbReference type="ChEBI" id="CHEBI:57692"/>
    </cofactor>
</comment>
<keyword evidence="9" id="KW-0413">Isomerase</keyword>
<dbReference type="InterPro" id="IPR007867">
    <property type="entry name" value="GMC_OxRtase_C"/>
</dbReference>
<dbReference type="SUPFAM" id="SSF51905">
    <property type="entry name" value="FAD/NAD(P)-binding domain"/>
    <property type="match status" value="1"/>
</dbReference>
<dbReference type="SUPFAM" id="SSF53474">
    <property type="entry name" value="alpha/beta-Hydrolases"/>
    <property type="match status" value="1"/>
</dbReference>
<keyword evidence="4" id="KW-0274">FAD</keyword>
<keyword evidence="18" id="KW-1185">Reference proteome</keyword>
<dbReference type="GO" id="GO:0008203">
    <property type="term" value="P:cholesterol metabolic process"/>
    <property type="evidence" value="ECO:0007669"/>
    <property type="project" value="UniProtKB-KW"/>
</dbReference>
<protein>
    <recommendedName>
        <fullName evidence="13">Cholesterol oxidase</fullName>
        <ecNumber evidence="12">1.1.3.6</ecNumber>
        <ecNumber evidence="10">5.3.3.1</ecNumber>
    </recommendedName>
    <alternativeName>
        <fullName evidence="14">Cholesterol isomerase</fullName>
    </alternativeName>
</protein>
<evidence type="ECO:0000256" key="12">
    <source>
        <dbReference type="ARBA" id="ARBA00049723"/>
    </source>
</evidence>
<sequence>MYSKRMKDGYARLPSSSEPGLDGGKKVPKTQNYPRISCPVELIQPSYDCVVIGSGYGGGIAASRMARTGKSVCVLERGKERWPGEYPVGLKDVFSELHTTGASTRWPLGRGSPTGMYHIVAGQGQSALMCNGLGGTSLINANVFLEADEATLSMETWPPEIRQNPKCLNQYYQRVRDVLEPTPYPDDWPKLKKMEIFKRQAHMMGLGSRYYKVPQTTRFRPGINSCGVDMLPSSLTGQDATGVNDNSKTTTLVTYLADAWNWGAEMFCECEVRYIEKVKDSRGGYIVYFAWHGHKRGKFKDRLYEDLLWVHARDAVFPGAGSLGTTEILLRSKELGLPMSDCVGQGMSGNGDMLTFGYNTNRDVNAIGRQRPNPQNPVGPTINATIDMRGNLGKPLDGFVVQEGAVPQALARLMQTIVDLQPNGNHKKVSSIRRAGKAVARWKSRLLGPYVCGGAVQKTQIFLIMSHDGSQATLRLENDKPILEFLGVGHSDRVKRLHALLAKATEAVGGTIVDNPFHGVFGDQHQVTAHPLGGASMSWNGTGAHGVTNHVGEVFLDNSTSETHSGLIVVDGAVIPGALGVNPGATISALAERAVEHYARLNGLHISRESNGVLDLYGNPAHCLRPQTPDITTTIQGSARTLSLTRTTDERRLMRRLDPVRHGGPNTVSFTERMSGYLHARNNLRLHEKGGHTNAFQAGRSRGEAARLLTSNVMYVAERVDYKSPKRLYKGVVTGILTCPSINGSPFMISRGEVELLRPDEEVSETIKVTYRFDMAGINGRRLGFHGYKVIDSSVSMSFKQMWRSTTTLNVTITELDDTRPSTQSACASTSTSPRYEALAKQNQENTAAEYGSSERTIAAGVLRIRFSDFRKQLLTLTPMGKSLLAKAATLTQFTFYFSSKLVPHFLLPMAPLQYTTMQHAEFINPTPPTQTVIVTASDGVRTKLHMWEPQIENLAEDAFGNPVSVQNLFMIPGAAVDHQIYALPTIPINAVNYFTRAGYRVFVTVHRIGIVDHPEDKSWTTYDARLDIKACLEHIRATQNTKKVYTIAHCMGSVAFACGLLDGTIPADWILGITCSQVFMNPVWSKSNIFKTSIGLDKVYARLAGHWFNCRASTKEGVLQSAINQLLRFLPDQRGEKCSNACCHRITLLFGRCWSHFNLNEATHRHMDRFFNGANMTLMPLLMRMGRFGAVSTNGPTYQDLTGAHNVERLRGIPFFFFSGGDSDVLSPVATQKTYEKLCDTFGLSAGRACGGVQYRRKVIPGYGHLDGWMGRNAWRDVYPMVREEVDRVVKGEAYRFQERANPFSDAMAMQRLDDI</sequence>
<comment type="caution">
    <text evidence="17">The sequence shown here is derived from an EMBL/GenBank/DDBJ whole genome shotgun (WGS) entry which is preliminary data.</text>
</comment>
<evidence type="ECO:0000256" key="10">
    <source>
        <dbReference type="ARBA" id="ARBA00038856"/>
    </source>
</evidence>
<keyword evidence="2" id="KW-0153">Cholesterol metabolism</keyword>
<dbReference type="GO" id="GO:0004769">
    <property type="term" value="F:steroid Delta-isomerase activity"/>
    <property type="evidence" value="ECO:0007669"/>
    <property type="project" value="UniProtKB-EC"/>
</dbReference>
<gene>
    <name evidence="17" type="ORF">VFPPC_06518</name>
</gene>
<feature type="compositionally biased region" description="Basic and acidic residues" evidence="15">
    <location>
        <begin position="1"/>
        <end position="10"/>
    </location>
</feature>
<dbReference type="PANTHER" id="PTHR47470">
    <property type="entry name" value="CHOLESTEROL OXIDASE"/>
    <property type="match status" value="1"/>
</dbReference>
<organism evidence="17 18">
    <name type="scientific">Pochonia chlamydosporia 170</name>
    <dbReference type="NCBI Taxonomy" id="1380566"/>
    <lineage>
        <taxon>Eukaryota</taxon>
        <taxon>Fungi</taxon>
        <taxon>Dikarya</taxon>
        <taxon>Ascomycota</taxon>
        <taxon>Pezizomycotina</taxon>
        <taxon>Sordariomycetes</taxon>
        <taxon>Hypocreomycetidae</taxon>
        <taxon>Hypocreales</taxon>
        <taxon>Clavicipitaceae</taxon>
        <taxon>Pochonia</taxon>
    </lineage>
</organism>
<dbReference type="STRING" id="1380566.A0A179FIQ6"/>
<evidence type="ECO:0000256" key="11">
    <source>
        <dbReference type="ARBA" id="ARBA00049645"/>
    </source>
</evidence>
<evidence type="ECO:0000256" key="7">
    <source>
        <dbReference type="ARBA" id="ARBA00023166"/>
    </source>
</evidence>
<name>A0A179FIQ6_METCM</name>
<dbReference type="EC" id="1.1.3.6" evidence="12"/>
<keyword evidence="5" id="KW-0560">Oxidoreductase</keyword>
<evidence type="ECO:0000256" key="9">
    <source>
        <dbReference type="ARBA" id="ARBA00023235"/>
    </source>
</evidence>
<dbReference type="InterPro" id="IPR052542">
    <property type="entry name" value="Cholesterol_Oxidase"/>
</dbReference>
<dbReference type="PANTHER" id="PTHR47470:SF1">
    <property type="entry name" value="FAD-DEPENDENT OXIDOREDUCTASE 2 FAD BINDING DOMAIN-CONTAINING PROTEIN"/>
    <property type="match status" value="1"/>
</dbReference>
<dbReference type="GO" id="GO:0016995">
    <property type="term" value="F:cholesterol oxidase activity"/>
    <property type="evidence" value="ECO:0007669"/>
    <property type="project" value="UniProtKB-EC"/>
</dbReference>
<dbReference type="RefSeq" id="XP_018142736.1">
    <property type="nucleotide sequence ID" value="XM_018285539.1"/>
</dbReference>
<feature type="region of interest" description="Disordered" evidence="15">
    <location>
        <begin position="1"/>
        <end position="28"/>
    </location>
</feature>
<evidence type="ECO:0000256" key="15">
    <source>
        <dbReference type="SAM" id="MobiDB-lite"/>
    </source>
</evidence>
<dbReference type="Gene3D" id="3.50.50.60">
    <property type="entry name" value="FAD/NAD(P)-binding domain"/>
    <property type="match status" value="3"/>
</dbReference>
<evidence type="ECO:0000313" key="17">
    <source>
        <dbReference type="EMBL" id="OAQ65422.1"/>
    </source>
</evidence>
<evidence type="ECO:0000256" key="1">
    <source>
        <dbReference type="ARBA" id="ARBA00001974"/>
    </source>
</evidence>
<feature type="domain" description="Glucose-methanol-choline oxidoreductase C-terminal" evidence="16">
    <location>
        <begin position="524"/>
        <end position="591"/>
    </location>
</feature>
<dbReference type="Proteomes" id="UP000078397">
    <property type="component" value="Unassembled WGS sequence"/>
</dbReference>
<dbReference type="KEGG" id="pchm:VFPPC_06518"/>
<dbReference type="Pfam" id="PF05199">
    <property type="entry name" value="GMC_oxred_C"/>
    <property type="match status" value="1"/>
</dbReference>
<keyword evidence="7" id="KW-1207">Sterol metabolism</keyword>
<evidence type="ECO:0000256" key="13">
    <source>
        <dbReference type="ARBA" id="ARBA00049744"/>
    </source>
</evidence>
<dbReference type="Gene3D" id="3.40.50.1820">
    <property type="entry name" value="alpha/beta hydrolase"/>
    <property type="match status" value="1"/>
</dbReference>
<dbReference type="GeneID" id="28849533"/>
<dbReference type="OrthoDB" id="9974421at2759"/>
<dbReference type="InterPro" id="IPR036188">
    <property type="entry name" value="FAD/NAD-bd_sf"/>
</dbReference>
<evidence type="ECO:0000259" key="16">
    <source>
        <dbReference type="Pfam" id="PF05199"/>
    </source>
</evidence>
<reference evidence="17 18" key="1">
    <citation type="journal article" date="2016" name="PLoS Pathog.">
        <title>Biosynthesis of antibiotic leucinostatins in bio-control fungus Purpureocillium lilacinum and their inhibition on phytophthora revealed by genome mining.</title>
        <authorList>
            <person name="Wang G."/>
            <person name="Liu Z."/>
            <person name="Lin R."/>
            <person name="Li E."/>
            <person name="Mao Z."/>
            <person name="Ling J."/>
            <person name="Yang Y."/>
            <person name="Yin W.B."/>
            <person name="Xie B."/>
        </authorList>
    </citation>
    <scope>NUCLEOTIDE SEQUENCE [LARGE SCALE GENOMIC DNA]</scope>
    <source>
        <strain evidence="17">170</strain>
    </source>
</reference>
<evidence type="ECO:0000256" key="5">
    <source>
        <dbReference type="ARBA" id="ARBA00023002"/>
    </source>
</evidence>